<dbReference type="SUPFAM" id="SSF101576">
    <property type="entry name" value="Supernatant protein factor (SPF), C-terminal domain"/>
    <property type="match status" value="1"/>
</dbReference>
<dbReference type="InterPro" id="IPR053302">
    <property type="entry name" value="CRAL-TRIO_domain"/>
</dbReference>
<proteinExistence type="predicted"/>
<dbReference type="InterPro" id="IPR036865">
    <property type="entry name" value="CRAL-TRIO_dom_sf"/>
</dbReference>
<sequence length="421" mass="48460">MPISEADRVKIEELRALVKEHKKFSDRIRHAYYPRTINSATSYMGAFAWKRVHVVKISILARSGLLTPYYDTDFNLLRWLKGHDYNMDLIKPKLINHLMLRKGVWDLDNLPDKPRNHPVHEHWKSGLTGEAVRTPNCIVNIEQTGGNDYWGMSNAHPINEILKARMHDLESMLRAVMELEKKTGEQCAILYVMDLTGLKMDGRLMTLVTGGLAAISAFMAEHYVEMVHSFVVVNVPSFISAIWTVARPLLPEKTRHKVNILGSNWKQDIMDLVDPSCLPTYWNEDDLDGPFLAPVERGLEYSADEYYDQPVPENAQTLHIPAGKSGHVDVEAKKDTYLSWEIHANGHFAWTICEVDKEKDVDDLTQMKKVYPFFSKIPGPTMVPMMDKMQVPKTGIYRFWFGNHHAWFHTLKIQYVIENTI</sequence>
<keyword evidence="3" id="KW-1185">Reference proteome</keyword>
<dbReference type="Gene3D" id="2.60.120.680">
    <property type="entry name" value="GOLD domain"/>
    <property type="match status" value="1"/>
</dbReference>
<evidence type="ECO:0000313" key="2">
    <source>
        <dbReference type="EMBL" id="ETN73849.1"/>
    </source>
</evidence>
<name>W2SVT7_NECAM</name>
<reference evidence="3" key="1">
    <citation type="journal article" date="2014" name="Nat. Genet.">
        <title>Genome of the human hookworm Necator americanus.</title>
        <authorList>
            <person name="Tang Y.T."/>
            <person name="Gao X."/>
            <person name="Rosa B.A."/>
            <person name="Abubucker S."/>
            <person name="Hallsworth-Pepin K."/>
            <person name="Martin J."/>
            <person name="Tyagi R."/>
            <person name="Heizer E."/>
            <person name="Zhang X."/>
            <person name="Bhonagiri-Palsikar V."/>
            <person name="Minx P."/>
            <person name="Warren W.C."/>
            <person name="Wang Q."/>
            <person name="Zhan B."/>
            <person name="Hotez P.J."/>
            <person name="Sternberg P.W."/>
            <person name="Dougall A."/>
            <person name="Gaze S.T."/>
            <person name="Mulvenna J."/>
            <person name="Sotillo J."/>
            <person name="Ranganathan S."/>
            <person name="Rabelo E.M."/>
            <person name="Wilson R.K."/>
            <person name="Felgner P.L."/>
            <person name="Bethony J."/>
            <person name="Hawdon J.M."/>
            <person name="Gasser R.B."/>
            <person name="Loukas A."/>
            <person name="Mitreva M."/>
        </authorList>
    </citation>
    <scope>NUCLEOTIDE SEQUENCE [LARGE SCALE GENOMIC DNA]</scope>
</reference>
<dbReference type="KEGG" id="nai:NECAME_04242"/>
<feature type="domain" description="CRAL-TRIO" evidence="1">
    <location>
        <begin position="160"/>
        <end position="290"/>
    </location>
</feature>
<dbReference type="Pfam" id="PF00650">
    <property type="entry name" value="CRAL_TRIO"/>
    <property type="match status" value="1"/>
</dbReference>
<dbReference type="OrthoDB" id="1434354at2759"/>
<dbReference type="InterPro" id="IPR001251">
    <property type="entry name" value="CRAL-TRIO_dom"/>
</dbReference>
<evidence type="ECO:0000259" key="1">
    <source>
        <dbReference type="PROSITE" id="PS50191"/>
    </source>
</evidence>
<dbReference type="AlphaFoldDB" id="W2SVT7"/>
<dbReference type="PANTHER" id="PTHR47159">
    <property type="entry name" value="PROTEIN CBG07705-RELATED"/>
    <property type="match status" value="1"/>
</dbReference>
<accession>W2SVT7</accession>
<evidence type="ECO:0000313" key="3">
    <source>
        <dbReference type="Proteomes" id="UP000053676"/>
    </source>
</evidence>
<dbReference type="Proteomes" id="UP000053676">
    <property type="component" value="Unassembled WGS sequence"/>
</dbReference>
<organism evidence="2 3">
    <name type="scientific">Necator americanus</name>
    <name type="common">Human hookworm</name>
    <dbReference type="NCBI Taxonomy" id="51031"/>
    <lineage>
        <taxon>Eukaryota</taxon>
        <taxon>Metazoa</taxon>
        <taxon>Ecdysozoa</taxon>
        <taxon>Nematoda</taxon>
        <taxon>Chromadorea</taxon>
        <taxon>Rhabditida</taxon>
        <taxon>Rhabditina</taxon>
        <taxon>Rhabditomorpha</taxon>
        <taxon>Strongyloidea</taxon>
        <taxon>Ancylostomatidae</taxon>
        <taxon>Bunostominae</taxon>
        <taxon>Necator</taxon>
    </lineage>
</organism>
<dbReference type="OMA" id="HAWFHTL"/>
<dbReference type="EMBL" id="KI660409">
    <property type="protein sequence ID" value="ETN73849.1"/>
    <property type="molecule type" value="Genomic_DNA"/>
</dbReference>
<dbReference type="PANTHER" id="PTHR47159:SF3">
    <property type="entry name" value="CRAL-TRIO DOMAIN-CONTAINING PROTEIN"/>
    <property type="match status" value="1"/>
</dbReference>
<dbReference type="CDD" id="cd00170">
    <property type="entry name" value="SEC14"/>
    <property type="match status" value="1"/>
</dbReference>
<dbReference type="InterPro" id="IPR036598">
    <property type="entry name" value="GOLD_dom_sf"/>
</dbReference>
<protein>
    <submittedName>
        <fullName evidence="2">CRAL/TRIO domain protein</fullName>
    </submittedName>
</protein>
<dbReference type="SUPFAM" id="SSF52087">
    <property type="entry name" value="CRAL/TRIO domain"/>
    <property type="match status" value="1"/>
</dbReference>
<gene>
    <name evidence="2" type="ORF">NECAME_04242</name>
</gene>
<dbReference type="SMART" id="SM00516">
    <property type="entry name" value="SEC14"/>
    <property type="match status" value="1"/>
</dbReference>
<dbReference type="PROSITE" id="PS50191">
    <property type="entry name" value="CRAL_TRIO"/>
    <property type="match status" value="1"/>
</dbReference>
<dbReference type="Gene3D" id="3.40.525.10">
    <property type="entry name" value="CRAL-TRIO lipid binding domain"/>
    <property type="match status" value="1"/>
</dbReference>
<dbReference type="Pfam" id="PF25883">
    <property type="entry name" value="F28H7_8_C"/>
    <property type="match status" value="1"/>
</dbReference>
<dbReference type="InterPro" id="IPR058960">
    <property type="entry name" value="Ctg-1-like_C"/>
</dbReference>